<evidence type="ECO:0000313" key="2">
    <source>
        <dbReference type="EMBL" id="MCQ8278703.1"/>
    </source>
</evidence>
<dbReference type="InterPro" id="IPR036591">
    <property type="entry name" value="YggU-like_sf"/>
</dbReference>
<dbReference type="Proteomes" id="UP001524587">
    <property type="component" value="Unassembled WGS sequence"/>
</dbReference>
<evidence type="ECO:0000313" key="3">
    <source>
        <dbReference type="Proteomes" id="UP001524587"/>
    </source>
</evidence>
<dbReference type="NCBIfam" id="TIGR00251">
    <property type="entry name" value="DUF167 family protein"/>
    <property type="match status" value="1"/>
</dbReference>
<gene>
    <name evidence="2" type="ORF">NFI95_09585</name>
</gene>
<reference evidence="2 3" key="1">
    <citation type="submission" date="2022-06" db="EMBL/GenBank/DDBJ databases">
        <title>Endosaccharibacter gen. nov., sp. nov., endophytic bacteria isolated from sugarcane.</title>
        <authorList>
            <person name="Pitiwittayakul N."/>
            <person name="Yukphan P."/>
            <person name="Charoenyingcharoen P."/>
            <person name="Tanasupawat S."/>
        </authorList>
    </citation>
    <scope>NUCLEOTIDE SEQUENCE [LARGE SCALE GENOMIC DNA]</scope>
    <source>
        <strain evidence="2 3">KSS8</strain>
    </source>
</reference>
<proteinExistence type="inferred from homology"/>
<name>A0ABT1WA61_9PROT</name>
<keyword evidence="3" id="KW-1185">Reference proteome</keyword>
<dbReference type="SMART" id="SM01152">
    <property type="entry name" value="DUF167"/>
    <property type="match status" value="1"/>
</dbReference>
<accession>A0ABT1WA61</accession>
<dbReference type="RefSeq" id="WP_422864181.1">
    <property type="nucleotide sequence ID" value="NZ_JAMSKV010000007.1"/>
</dbReference>
<dbReference type="SUPFAM" id="SSF69786">
    <property type="entry name" value="YggU-like"/>
    <property type="match status" value="1"/>
</dbReference>
<dbReference type="Pfam" id="PF02594">
    <property type="entry name" value="DUF167"/>
    <property type="match status" value="1"/>
</dbReference>
<comment type="caution">
    <text evidence="2">The sequence shown here is derived from an EMBL/GenBank/DDBJ whole genome shotgun (WGS) entry which is preliminary data.</text>
</comment>
<comment type="similarity">
    <text evidence="1">Belongs to the UPF0235 family.</text>
</comment>
<protein>
    <submittedName>
        <fullName evidence="2">DUF167 domain-containing protein</fullName>
    </submittedName>
</protein>
<organism evidence="2 3">
    <name type="scientific">Endosaccharibacter trunci</name>
    <dbReference type="NCBI Taxonomy" id="2812733"/>
    <lineage>
        <taxon>Bacteria</taxon>
        <taxon>Pseudomonadati</taxon>
        <taxon>Pseudomonadota</taxon>
        <taxon>Alphaproteobacteria</taxon>
        <taxon>Acetobacterales</taxon>
        <taxon>Acetobacteraceae</taxon>
        <taxon>Endosaccharibacter</taxon>
    </lineage>
</organism>
<evidence type="ECO:0000256" key="1">
    <source>
        <dbReference type="ARBA" id="ARBA00010364"/>
    </source>
</evidence>
<dbReference type="EMBL" id="JAMSKV010000007">
    <property type="protein sequence ID" value="MCQ8278703.1"/>
    <property type="molecule type" value="Genomic_DNA"/>
</dbReference>
<sequence>MRAQPRAGRNAILGPWEDAAGRSALRIAVTEAAEDGRATRAVCAVLAEALGVAASRVRVRSGAGARDKVLVVEGDPAILVARLDGLMRKG</sequence>
<dbReference type="InterPro" id="IPR003746">
    <property type="entry name" value="DUF167"/>
</dbReference>
<dbReference type="Gene3D" id="3.30.1200.10">
    <property type="entry name" value="YggU-like"/>
    <property type="match status" value="1"/>
</dbReference>